<reference evidence="9 10" key="1">
    <citation type="submission" date="2023-01" db="EMBL/GenBank/DDBJ databases">
        <title>Cultivation and genomic characterization of new, ubiquitous marine nitrite-oxidizing bacteria from the Nitrospirales.</title>
        <authorList>
            <person name="Mueller A.J."/>
            <person name="Daebeler A."/>
            <person name="Herbold C.W."/>
            <person name="Kirkegaard R.H."/>
            <person name="Daims H."/>
        </authorList>
    </citation>
    <scope>NUCLEOTIDE SEQUENCE [LARGE SCALE GENOMIC DNA]</scope>
    <source>
        <strain evidence="9 10">VA</strain>
    </source>
</reference>
<dbReference type="Proteomes" id="UP001302719">
    <property type="component" value="Chromosome"/>
</dbReference>
<keyword evidence="3" id="KW-0813">Transport</keyword>
<dbReference type="GO" id="GO:0005886">
    <property type="term" value="C:plasma membrane"/>
    <property type="evidence" value="ECO:0007669"/>
    <property type="project" value="UniProtKB-SubCell"/>
</dbReference>
<evidence type="ECO:0000256" key="2">
    <source>
        <dbReference type="ARBA" id="ARBA00009773"/>
    </source>
</evidence>
<sequence>MPLPAPSTTRRKLSRNLHLWEVVAVRELCILGVVVWFLWLCLQLQAILVPVLIGLGLAYLADPTLDYVEQAWRLPRWVAVAFMAMIMCVLFSGLVLWIGPLLVDQLRNFFEKVPTYLSILAHRYEVDLEDISRRLYEVSTNIKSNPFATLKTFFSGTGQVFYFTNIIIGTLGSFLFSLSLIVIYFFFFAWSFPSIQQTFWSLVESQGDARWEKLLTEMDAAIGEFFRGRLLIALIMSVMFGGGWFLVEMPYWVLLGFCAGVLSLIPYAATLMWPIALLLKYLDMSMGPSSIDDYWMQVLVWPSAVYLGVQFIEGWVLTPWIQSQSTDLSAATILLVVLIGGALGGVLGLILAIPLAACLKILAKELVIPRLKSGDITEVHGKIINPHSSGLT</sequence>
<evidence type="ECO:0000256" key="1">
    <source>
        <dbReference type="ARBA" id="ARBA00004651"/>
    </source>
</evidence>
<feature type="transmembrane region" description="Helical" evidence="8">
    <location>
        <begin position="294"/>
        <end position="312"/>
    </location>
</feature>
<comment type="subcellular location">
    <subcellularLocation>
        <location evidence="1">Cell membrane</location>
        <topology evidence="1">Multi-pass membrane protein</topology>
    </subcellularLocation>
</comment>
<dbReference type="EMBL" id="CP116967">
    <property type="protein sequence ID" value="WNM56657.1"/>
    <property type="molecule type" value="Genomic_DNA"/>
</dbReference>
<evidence type="ECO:0000256" key="6">
    <source>
        <dbReference type="ARBA" id="ARBA00022989"/>
    </source>
</evidence>
<proteinExistence type="inferred from homology"/>
<feature type="transmembrane region" description="Helical" evidence="8">
    <location>
        <begin position="230"/>
        <end position="247"/>
    </location>
</feature>
<dbReference type="Pfam" id="PF01594">
    <property type="entry name" value="AI-2E_transport"/>
    <property type="match status" value="1"/>
</dbReference>
<evidence type="ECO:0000256" key="4">
    <source>
        <dbReference type="ARBA" id="ARBA00022475"/>
    </source>
</evidence>
<evidence type="ECO:0000256" key="7">
    <source>
        <dbReference type="ARBA" id="ARBA00023136"/>
    </source>
</evidence>
<dbReference type="KEGG" id="nall:PP769_11785"/>
<feature type="transmembrane region" description="Helical" evidence="8">
    <location>
        <begin position="77"/>
        <end position="99"/>
    </location>
</feature>
<keyword evidence="10" id="KW-1185">Reference proteome</keyword>
<evidence type="ECO:0000313" key="9">
    <source>
        <dbReference type="EMBL" id="WNM56657.1"/>
    </source>
</evidence>
<name>A0AA96G8E4_9BACT</name>
<evidence type="ECO:0000256" key="8">
    <source>
        <dbReference type="SAM" id="Phobius"/>
    </source>
</evidence>
<evidence type="ECO:0000256" key="5">
    <source>
        <dbReference type="ARBA" id="ARBA00022692"/>
    </source>
</evidence>
<feature type="transmembrane region" description="Helical" evidence="8">
    <location>
        <begin position="45"/>
        <end position="65"/>
    </location>
</feature>
<feature type="transmembrane region" description="Helical" evidence="8">
    <location>
        <begin position="160"/>
        <end position="187"/>
    </location>
</feature>
<accession>A0AA96G8E4</accession>
<keyword evidence="7 8" id="KW-0472">Membrane</keyword>
<gene>
    <name evidence="9" type="ORF">PP769_11785</name>
</gene>
<feature type="transmembrane region" description="Helical" evidence="8">
    <location>
        <begin position="332"/>
        <end position="362"/>
    </location>
</feature>
<feature type="transmembrane region" description="Helical" evidence="8">
    <location>
        <begin position="253"/>
        <end position="282"/>
    </location>
</feature>
<keyword evidence="5 8" id="KW-0812">Transmembrane</keyword>
<evidence type="ECO:0000313" key="10">
    <source>
        <dbReference type="Proteomes" id="UP001302719"/>
    </source>
</evidence>
<dbReference type="InterPro" id="IPR002549">
    <property type="entry name" value="AI-2E-like"/>
</dbReference>
<keyword evidence="6 8" id="KW-1133">Transmembrane helix</keyword>
<dbReference type="RefSeq" id="WP_312640276.1">
    <property type="nucleotide sequence ID" value="NZ_CP116967.1"/>
</dbReference>
<dbReference type="PANTHER" id="PTHR21716">
    <property type="entry name" value="TRANSMEMBRANE PROTEIN"/>
    <property type="match status" value="1"/>
</dbReference>
<protein>
    <submittedName>
        <fullName evidence="9">AI-2E family transporter</fullName>
    </submittedName>
</protein>
<keyword evidence="4" id="KW-1003">Cell membrane</keyword>
<dbReference type="PANTHER" id="PTHR21716:SF53">
    <property type="entry name" value="PERMEASE PERM-RELATED"/>
    <property type="match status" value="1"/>
</dbReference>
<evidence type="ECO:0000256" key="3">
    <source>
        <dbReference type="ARBA" id="ARBA00022448"/>
    </source>
</evidence>
<comment type="similarity">
    <text evidence="2">Belongs to the autoinducer-2 exporter (AI-2E) (TC 2.A.86) family.</text>
</comment>
<dbReference type="AlphaFoldDB" id="A0AA96G8E4"/>
<organism evidence="9 10">
    <name type="scientific">Candidatus Nitrospira allomarina</name>
    <dbReference type="NCBI Taxonomy" id="3020900"/>
    <lineage>
        <taxon>Bacteria</taxon>
        <taxon>Pseudomonadati</taxon>
        <taxon>Nitrospirota</taxon>
        <taxon>Nitrospiria</taxon>
        <taxon>Nitrospirales</taxon>
        <taxon>Nitrospiraceae</taxon>
        <taxon>Nitrospira</taxon>
    </lineage>
</organism>